<keyword evidence="1" id="KW-1133">Transmembrane helix</keyword>
<name>A0ABW5QYC2_9BACL</name>
<dbReference type="RefSeq" id="WP_379274293.1">
    <property type="nucleotide sequence ID" value="NZ_JBHUGT010000043.1"/>
</dbReference>
<evidence type="ECO:0000313" key="3">
    <source>
        <dbReference type="Proteomes" id="UP001597493"/>
    </source>
</evidence>
<evidence type="ECO:0000313" key="2">
    <source>
        <dbReference type="EMBL" id="MFD2661449.1"/>
    </source>
</evidence>
<gene>
    <name evidence="2" type="ORF">ACFSW5_14435</name>
</gene>
<protein>
    <submittedName>
        <fullName evidence="2">Uncharacterized protein</fullName>
    </submittedName>
</protein>
<proteinExistence type="predicted"/>
<dbReference type="EMBL" id="JBHUMY010000013">
    <property type="protein sequence ID" value="MFD2661449.1"/>
    <property type="molecule type" value="Genomic_DNA"/>
</dbReference>
<keyword evidence="1" id="KW-0472">Membrane</keyword>
<keyword evidence="1" id="KW-0812">Transmembrane</keyword>
<keyword evidence="3" id="KW-1185">Reference proteome</keyword>
<comment type="caution">
    <text evidence="2">The sequence shown here is derived from an EMBL/GenBank/DDBJ whole genome shotgun (WGS) entry which is preliminary data.</text>
</comment>
<accession>A0ABW5QYC2</accession>
<sequence>MKRIEFEYADKLHPREISFAAAFAALALYAVIDRDYSLLLYEGLLGLSFFWLFGTKLIDRWKKDDIVLRGTLTSMDNSRRRGIWTGYLMTENEIFEFPFPEEEKSFFQALLQHELEVTVARRSRALRSCVMLERREEREGC</sequence>
<feature type="transmembrane region" description="Helical" evidence="1">
    <location>
        <begin position="38"/>
        <end position="54"/>
    </location>
</feature>
<organism evidence="2 3">
    <name type="scientific">Paenibacillus thailandensis</name>
    <dbReference type="NCBI Taxonomy" id="393250"/>
    <lineage>
        <taxon>Bacteria</taxon>
        <taxon>Bacillati</taxon>
        <taxon>Bacillota</taxon>
        <taxon>Bacilli</taxon>
        <taxon>Bacillales</taxon>
        <taxon>Paenibacillaceae</taxon>
        <taxon>Paenibacillus</taxon>
    </lineage>
</organism>
<feature type="transmembrane region" description="Helical" evidence="1">
    <location>
        <begin position="12"/>
        <end position="32"/>
    </location>
</feature>
<evidence type="ECO:0000256" key="1">
    <source>
        <dbReference type="SAM" id="Phobius"/>
    </source>
</evidence>
<dbReference type="Proteomes" id="UP001597493">
    <property type="component" value="Unassembled WGS sequence"/>
</dbReference>
<reference evidence="3" key="1">
    <citation type="journal article" date="2019" name="Int. J. Syst. Evol. Microbiol.">
        <title>The Global Catalogue of Microorganisms (GCM) 10K type strain sequencing project: providing services to taxonomists for standard genome sequencing and annotation.</title>
        <authorList>
            <consortium name="The Broad Institute Genomics Platform"/>
            <consortium name="The Broad Institute Genome Sequencing Center for Infectious Disease"/>
            <person name="Wu L."/>
            <person name="Ma J."/>
        </authorList>
    </citation>
    <scope>NUCLEOTIDE SEQUENCE [LARGE SCALE GENOMIC DNA]</scope>
    <source>
        <strain evidence="3">TISTR 1827</strain>
    </source>
</reference>